<dbReference type="STRING" id="35570.A0A1I8NRZ3"/>
<dbReference type="FunFam" id="1.10.630.10:FF:000042">
    <property type="entry name" value="Cytochrome P450"/>
    <property type="match status" value="1"/>
</dbReference>
<evidence type="ECO:0000256" key="2">
    <source>
        <dbReference type="ARBA" id="ARBA00004174"/>
    </source>
</evidence>
<sequence length="494" mass="58178">MNFWLIIFWTFLSTSLSYLKVKYNYWDLRGIKQLKPHFIWGNLAKLKSLDHRYFMQEIYEAFHKQAKVAGAYIFTKPIAVILDLEVVKTLLIKDFDKFSTRLVYHNDKDILSRSLFNLEGAEWKPLRNTFSPTFSLEKMKFIFPTIKRIAENCLQAYEKCLEEAEDLNVTELNTRYVTDGTGEVLLGLECNSLEDPNVEFRQVCRKMFRRSNFNIRWHIFKHTYVNIMKYFGHKNISHCIETFFRDTVCTNIKAREQQAIVRHDFVDILLEMKTTTDMNLSYEDLASQLLIFFVASFETSSATMSNALFELARHTQIQEKLRKEILKVLASRDNELSYEALMEMKYLDQVINETLRLYAPLSYLQRIASEDYQIPHTDIILDKGTEVFIPVRAIHYDAEIFKNPHEFQPERFSTHEVAQRHPQAFLGFGDGPRNCIGMLYGRIQVKLCLVMLLRHFRFTHSQKTCQEIEFSNHQFGTVPAADIYLKVEKLEGKC</sequence>
<keyword evidence="9 14" id="KW-0560">Oxidoreductase</keyword>
<feature type="signal peptide" evidence="15">
    <location>
        <begin position="1"/>
        <end position="17"/>
    </location>
</feature>
<evidence type="ECO:0000256" key="13">
    <source>
        <dbReference type="PIRSR" id="PIRSR602401-1"/>
    </source>
</evidence>
<evidence type="ECO:0000256" key="14">
    <source>
        <dbReference type="RuleBase" id="RU000461"/>
    </source>
</evidence>
<comment type="cofactor">
    <cofactor evidence="1 13">
        <name>heme</name>
        <dbReference type="ChEBI" id="CHEBI:30413"/>
    </cofactor>
</comment>
<evidence type="ECO:0000256" key="15">
    <source>
        <dbReference type="SAM" id="SignalP"/>
    </source>
</evidence>
<dbReference type="GO" id="GO:0020037">
    <property type="term" value="F:heme binding"/>
    <property type="evidence" value="ECO:0007669"/>
    <property type="project" value="InterPro"/>
</dbReference>
<evidence type="ECO:0000313" key="16">
    <source>
        <dbReference type="EnsemblMetazoa" id="SCAU001520-PA"/>
    </source>
</evidence>
<evidence type="ECO:0000256" key="10">
    <source>
        <dbReference type="ARBA" id="ARBA00023004"/>
    </source>
</evidence>
<dbReference type="PANTHER" id="PTHR24292:SF100">
    <property type="entry name" value="CYTOCHROME P450 6A16, ISOFORM B-RELATED"/>
    <property type="match status" value="1"/>
</dbReference>
<feature type="binding site" description="axial binding residue" evidence="13">
    <location>
        <position position="435"/>
    </location>
    <ligand>
        <name>heme</name>
        <dbReference type="ChEBI" id="CHEBI:30413"/>
    </ligand>
    <ligandPart>
        <name>Fe</name>
        <dbReference type="ChEBI" id="CHEBI:18248"/>
    </ligandPart>
</feature>
<keyword evidence="17" id="KW-1185">Reference proteome</keyword>
<gene>
    <name evidence="16" type="primary">106093430</name>
</gene>
<keyword evidence="15" id="KW-0732">Signal</keyword>
<dbReference type="KEGG" id="scac:106093430"/>
<reference evidence="16" key="1">
    <citation type="submission" date="2020-05" db="UniProtKB">
        <authorList>
            <consortium name="EnsemblMetazoa"/>
        </authorList>
    </citation>
    <scope>IDENTIFICATION</scope>
    <source>
        <strain evidence="16">USDA</strain>
    </source>
</reference>
<accession>A0A1I8NRZ3</accession>
<dbReference type="Gene3D" id="1.10.630.10">
    <property type="entry name" value="Cytochrome P450"/>
    <property type="match status" value="1"/>
</dbReference>
<dbReference type="GO" id="GO:0004497">
    <property type="term" value="F:monooxygenase activity"/>
    <property type="evidence" value="ECO:0007669"/>
    <property type="project" value="UniProtKB-KW"/>
</dbReference>
<dbReference type="EnsemblMetazoa" id="SCAU001520-RA">
    <property type="protein sequence ID" value="SCAU001520-PA"/>
    <property type="gene ID" value="SCAU001520"/>
</dbReference>
<keyword evidence="10 13" id="KW-0408">Iron</keyword>
<keyword evidence="11 14" id="KW-0503">Monooxygenase</keyword>
<dbReference type="Proteomes" id="UP000095300">
    <property type="component" value="Unassembled WGS sequence"/>
</dbReference>
<dbReference type="GO" id="GO:0005506">
    <property type="term" value="F:iron ion binding"/>
    <property type="evidence" value="ECO:0007669"/>
    <property type="project" value="InterPro"/>
</dbReference>
<dbReference type="PRINTS" id="PR00385">
    <property type="entry name" value="P450"/>
</dbReference>
<comment type="similarity">
    <text evidence="4 14">Belongs to the cytochrome P450 family.</text>
</comment>
<evidence type="ECO:0000313" key="17">
    <source>
        <dbReference type="Proteomes" id="UP000095300"/>
    </source>
</evidence>
<dbReference type="PANTHER" id="PTHR24292">
    <property type="entry name" value="CYTOCHROME P450"/>
    <property type="match status" value="1"/>
</dbReference>
<protein>
    <recommendedName>
        <fullName evidence="18">Cytochrome P450</fullName>
    </recommendedName>
</protein>
<dbReference type="PROSITE" id="PS00086">
    <property type="entry name" value="CYTOCHROME_P450"/>
    <property type="match status" value="1"/>
</dbReference>
<keyword evidence="5 13" id="KW-0349">Heme</keyword>
<dbReference type="InterPro" id="IPR002401">
    <property type="entry name" value="Cyt_P450_E_grp-I"/>
</dbReference>
<evidence type="ECO:0008006" key="18">
    <source>
        <dbReference type="Google" id="ProtNLM"/>
    </source>
</evidence>
<evidence type="ECO:0000256" key="6">
    <source>
        <dbReference type="ARBA" id="ARBA00022723"/>
    </source>
</evidence>
<dbReference type="GO" id="GO:0016705">
    <property type="term" value="F:oxidoreductase activity, acting on paired donors, with incorporation or reduction of molecular oxygen"/>
    <property type="evidence" value="ECO:0007669"/>
    <property type="project" value="InterPro"/>
</dbReference>
<comment type="subcellular location">
    <subcellularLocation>
        <location evidence="3">Endoplasmic reticulum membrane</location>
        <topology evidence="3">Peripheral membrane protein</topology>
    </subcellularLocation>
    <subcellularLocation>
        <location evidence="2">Microsome membrane</location>
        <topology evidence="2">Peripheral membrane protein</topology>
    </subcellularLocation>
</comment>
<evidence type="ECO:0000256" key="3">
    <source>
        <dbReference type="ARBA" id="ARBA00004406"/>
    </source>
</evidence>
<dbReference type="PRINTS" id="PR00463">
    <property type="entry name" value="EP450I"/>
</dbReference>
<dbReference type="GO" id="GO:0005789">
    <property type="term" value="C:endoplasmic reticulum membrane"/>
    <property type="evidence" value="ECO:0007669"/>
    <property type="project" value="UniProtKB-SubCell"/>
</dbReference>
<dbReference type="InterPro" id="IPR001128">
    <property type="entry name" value="Cyt_P450"/>
</dbReference>
<dbReference type="Pfam" id="PF00067">
    <property type="entry name" value="p450"/>
    <property type="match status" value="1"/>
</dbReference>
<dbReference type="InterPro" id="IPR050476">
    <property type="entry name" value="Insect_CytP450_Detox"/>
</dbReference>
<dbReference type="SUPFAM" id="SSF48264">
    <property type="entry name" value="Cytochrome P450"/>
    <property type="match status" value="1"/>
</dbReference>
<feature type="chain" id="PRO_5009325519" description="Cytochrome P450" evidence="15">
    <location>
        <begin position="18"/>
        <end position="494"/>
    </location>
</feature>
<evidence type="ECO:0000256" key="4">
    <source>
        <dbReference type="ARBA" id="ARBA00010617"/>
    </source>
</evidence>
<name>A0A1I8NRZ3_STOCA</name>
<keyword evidence="8" id="KW-0492">Microsome</keyword>
<dbReference type="VEuPathDB" id="VectorBase:SCAU001520"/>
<evidence type="ECO:0000256" key="12">
    <source>
        <dbReference type="ARBA" id="ARBA00023136"/>
    </source>
</evidence>
<dbReference type="InterPro" id="IPR036396">
    <property type="entry name" value="Cyt_P450_sf"/>
</dbReference>
<dbReference type="OrthoDB" id="2789670at2759"/>
<evidence type="ECO:0000256" key="1">
    <source>
        <dbReference type="ARBA" id="ARBA00001971"/>
    </source>
</evidence>
<dbReference type="AlphaFoldDB" id="A0A1I8NRZ3"/>
<organism evidence="16 17">
    <name type="scientific">Stomoxys calcitrans</name>
    <name type="common">Stable fly</name>
    <name type="synonym">Conops calcitrans</name>
    <dbReference type="NCBI Taxonomy" id="35570"/>
    <lineage>
        <taxon>Eukaryota</taxon>
        <taxon>Metazoa</taxon>
        <taxon>Ecdysozoa</taxon>
        <taxon>Arthropoda</taxon>
        <taxon>Hexapoda</taxon>
        <taxon>Insecta</taxon>
        <taxon>Pterygota</taxon>
        <taxon>Neoptera</taxon>
        <taxon>Endopterygota</taxon>
        <taxon>Diptera</taxon>
        <taxon>Brachycera</taxon>
        <taxon>Muscomorpha</taxon>
        <taxon>Muscoidea</taxon>
        <taxon>Muscidae</taxon>
        <taxon>Stomoxys</taxon>
    </lineage>
</organism>
<evidence type="ECO:0000256" key="5">
    <source>
        <dbReference type="ARBA" id="ARBA00022617"/>
    </source>
</evidence>
<evidence type="ECO:0000256" key="9">
    <source>
        <dbReference type="ARBA" id="ARBA00023002"/>
    </source>
</evidence>
<keyword evidence="6 13" id="KW-0479">Metal-binding</keyword>
<dbReference type="CDD" id="cd11056">
    <property type="entry name" value="CYP6-like"/>
    <property type="match status" value="1"/>
</dbReference>
<evidence type="ECO:0000256" key="8">
    <source>
        <dbReference type="ARBA" id="ARBA00022848"/>
    </source>
</evidence>
<dbReference type="InterPro" id="IPR017972">
    <property type="entry name" value="Cyt_P450_CS"/>
</dbReference>
<keyword evidence="12" id="KW-0472">Membrane</keyword>
<proteinExistence type="inferred from homology"/>
<keyword evidence="7" id="KW-0256">Endoplasmic reticulum</keyword>
<evidence type="ECO:0000256" key="11">
    <source>
        <dbReference type="ARBA" id="ARBA00023033"/>
    </source>
</evidence>
<evidence type="ECO:0000256" key="7">
    <source>
        <dbReference type="ARBA" id="ARBA00022824"/>
    </source>
</evidence>